<evidence type="ECO:0000256" key="1">
    <source>
        <dbReference type="ARBA" id="ARBA00023125"/>
    </source>
</evidence>
<dbReference type="AlphaFoldDB" id="A0A1H5VSJ4"/>
<dbReference type="GO" id="GO:0003677">
    <property type="term" value="F:DNA binding"/>
    <property type="evidence" value="ECO:0007669"/>
    <property type="project" value="UniProtKB-UniRule"/>
</dbReference>
<accession>A0A1H5VSJ4</accession>
<reference evidence="5" key="1">
    <citation type="submission" date="2016-10" db="EMBL/GenBank/DDBJ databases">
        <authorList>
            <person name="Varghese N."/>
            <person name="Submissions S."/>
        </authorList>
    </citation>
    <scope>NUCLEOTIDE SEQUENCE [LARGE SCALE GENOMIC DNA]</scope>
    <source>
        <strain evidence="5">ATCC 20501</strain>
    </source>
</reference>
<dbReference type="SUPFAM" id="SSF46689">
    <property type="entry name" value="Homeodomain-like"/>
    <property type="match status" value="1"/>
</dbReference>
<dbReference type="RefSeq" id="WP_181138254.1">
    <property type="nucleotide sequence ID" value="NZ_FNVB01000002.1"/>
</dbReference>
<name>A0A1H5VSJ4_9PSEU</name>
<dbReference type="Pfam" id="PF00440">
    <property type="entry name" value="TetR_N"/>
    <property type="match status" value="1"/>
</dbReference>
<organism evidence="4 5">
    <name type="scientific">Saccharopolyspora kobensis</name>
    <dbReference type="NCBI Taxonomy" id="146035"/>
    <lineage>
        <taxon>Bacteria</taxon>
        <taxon>Bacillati</taxon>
        <taxon>Actinomycetota</taxon>
        <taxon>Actinomycetes</taxon>
        <taxon>Pseudonocardiales</taxon>
        <taxon>Pseudonocardiaceae</taxon>
        <taxon>Saccharopolyspora</taxon>
    </lineage>
</organism>
<sequence length="104" mass="11946">LLERDDQWAMTTETGSRRIVRSDAERNRRRLIKSAAFLVNRRGTTVKMTDVAERAEVATARAYRHFSSIDEILAEFGCNVGLRLLKFQPEAREPRRGAALRGER</sequence>
<gene>
    <name evidence="4" type="ORF">SAMN02982929_00954</name>
</gene>
<dbReference type="EMBL" id="FNVB01000002">
    <property type="protein sequence ID" value="SEF89497.1"/>
    <property type="molecule type" value="Genomic_DNA"/>
</dbReference>
<dbReference type="InterPro" id="IPR009057">
    <property type="entry name" value="Homeodomain-like_sf"/>
</dbReference>
<dbReference type="Proteomes" id="UP000236729">
    <property type="component" value="Unassembled WGS sequence"/>
</dbReference>
<proteinExistence type="predicted"/>
<feature type="DNA-binding region" description="H-T-H motif" evidence="2">
    <location>
        <begin position="47"/>
        <end position="66"/>
    </location>
</feature>
<dbReference type="PROSITE" id="PS50977">
    <property type="entry name" value="HTH_TETR_2"/>
    <property type="match status" value="1"/>
</dbReference>
<protein>
    <submittedName>
        <fullName evidence="4">Transcriptional regulator, TetR family</fullName>
    </submittedName>
</protein>
<feature type="non-terminal residue" evidence="4">
    <location>
        <position position="1"/>
    </location>
</feature>
<evidence type="ECO:0000313" key="4">
    <source>
        <dbReference type="EMBL" id="SEF89497.1"/>
    </source>
</evidence>
<dbReference type="Gene3D" id="1.10.357.10">
    <property type="entry name" value="Tetracycline Repressor, domain 2"/>
    <property type="match status" value="1"/>
</dbReference>
<evidence type="ECO:0000256" key="2">
    <source>
        <dbReference type="PROSITE-ProRule" id="PRU00335"/>
    </source>
</evidence>
<evidence type="ECO:0000313" key="5">
    <source>
        <dbReference type="Proteomes" id="UP000236729"/>
    </source>
</evidence>
<feature type="domain" description="HTH tetR-type" evidence="3">
    <location>
        <begin position="25"/>
        <end position="84"/>
    </location>
</feature>
<evidence type="ECO:0000259" key="3">
    <source>
        <dbReference type="PROSITE" id="PS50977"/>
    </source>
</evidence>
<dbReference type="InterPro" id="IPR001647">
    <property type="entry name" value="HTH_TetR"/>
</dbReference>
<keyword evidence="1 2" id="KW-0238">DNA-binding</keyword>